<comment type="cofactor">
    <cofactor evidence="6">
        <name>FMN</name>
        <dbReference type="ChEBI" id="CHEBI:58210"/>
    </cofactor>
    <text evidence="6">Binds 1 FMN per subunit.</text>
</comment>
<comment type="caution">
    <text evidence="6">Lacks conserved residue(s) required for the propagation of feature annotation.</text>
</comment>
<dbReference type="EC" id="1.7.1.17" evidence="6"/>
<dbReference type="OrthoDB" id="9805013at2"/>
<accession>A0A398BDS2</accession>
<evidence type="ECO:0000256" key="6">
    <source>
        <dbReference type="HAMAP-Rule" id="MF_01216"/>
    </source>
</evidence>
<feature type="binding site" evidence="6">
    <location>
        <begin position="147"/>
        <end position="150"/>
    </location>
    <ligand>
        <name>FMN</name>
        <dbReference type="ChEBI" id="CHEBI:58210"/>
    </ligand>
</feature>
<dbReference type="Gene3D" id="3.40.50.360">
    <property type="match status" value="1"/>
</dbReference>
<dbReference type="InterPro" id="IPR029039">
    <property type="entry name" value="Flavoprotein-like_sf"/>
</dbReference>
<comment type="caution">
    <text evidence="8">The sequence shown here is derived from an EMBL/GenBank/DDBJ whole genome shotgun (WGS) entry which is preliminary data.</text>
</comment>
<keyword evidence="9" id="KW-1185">Reference proteome</keyword>
<dbReference type="GO" id="GO:0016655">
    <property type="term" value="F:oxidoreductase activity, acting on NAD(P)H, quinone or similar compound as acceptor"/>
    <property type="evidence" value="ECO:0007669"/>
    <property type="project" value="InterPro"/>
</dbReference>
<keyword evidence="2 6" id="KW-0288">FMN</keyword>
<evidence type="ECO:0000256" key="1">
    <source>
        <dbReference type="ARBA" id="ARBA00022630"/>
    </source>
</evidence>
<comment type="function">
    <text evidence="6">Quinone reductase that provides resistance to thiol-specific stress caused by electrophilic quinones.</text>
</comment>
<dbReference type="InterPro" id="IPR023048">
    <property type="entry name" value="NADH:quinone_OxRdtase_FMN_depd"/>
</dbReference>
<dbReference type="InterPro" id="IPR050104">
    <property type="entry name" value="FMN-dep_NADH:Q_OxRdtase_AzoR1"/>
</dbReference>
<feature type="domain" description="Flavodoxin-like fold" evidence="7">
    <location>
        <begin position="3"/>
        <end position="207"/>
    </location>
</feature>
<comment type="catalytic activity">
    <reaction evidence="5">
        <text>N,N-dimethyl-1,4-phenylenediamine + anthranilate + 2 NAD(+) = 2-(4-dimethylaminophenyl)diazenylbenzoate + 2 NADH + 2 H(+)</text>
        <dbReference type="Rhea" id="RHEA:55872"/>
        <dbReference type="ChEBI" id="CHEBI:15378"/>
        <dbReference type="ChEBI" id="CHEBI:15783"/>
        <dbReference type="ChEBI" id="CHEBI:16567"/>
        <dbReference type="ChEBI" id="CHEBI:57540"/>
        <dbReference type="ChEBI" id="CHEBI:57945"/>
        <dbReference type="ChEBI" id="CHEBI:71579"/>
        <dbReference type="EC" id="1.7.1.17"/>
    </reaction>
    <physiologicalReaction direction="right-to-left" evidence="5">
        <dbReference type="Rhea" id="RHEA:55874"/>
    </physiologicalReaction>
</comment>
<reference evidence="8 9" key="1">
    <citation type="submission" date="2018-08" db="EMBL/GenBank/DDBJ databases">
        <title>Bacillus jemisoniae sp. nov., Bacillus chryseoplanitiae sp. nov., Bacillus resnikiae sp. nov., and Bacillus frankliniae sp. nov., isolated from Viking spacecraft and associated surfaces.</title>
        <authorList>
            <person name="Seuylemezian A."/>
            <person name="Vaishampayan P."/>
        </authorList>
    </citation>
    <scope>NUCLEOTIDE SEQUENCE [LARGE SCALE GENOMIC DNA]</scope>
    <source>
        <strain evidence="8 9">JJ-247</strain>
    </source>
</reference>
<sequence>MAKLLYITANPKGSGLSKGLQIGEAFIERFAEEKQNIEITRHNLFHFDIPEMDADLVSARGKIGGYGMTLEQLEPVEREKIIKMHQLADEFVKHDYFVFVSPVWNFGSPAVLKAYLDNLFVHGKTFAFTPAGAKGLLTGKKAIHIQTRGGIYSSGPLKELESGDRYLKIALTFLGIEMLDTVFAEGLDHFPKKVPEIVAAAKEQAREAACKMAHMTARSNL</sequence>
<dbReference type="GO" id="GO:0009055">
    <property type="term" value="F:electron transfer activity"/>
    <property type="evidence" value="ECO:0007669"/>
    <property type="project" value="UniProtKB-UniRule"/>
</dbReference>
<dbReference type="InterPro" id="IPR003680">
    <property type="entry name" value="Flavodoxin_fold"/>
</dbReference>
<comment type="similarity">
    <text evidence="6">Belongs to the azoreductase type 1 family.</text>
</comment>
<dbReference type="SUPFAM" id="SSF52218">
    <property type="entry name" value="Flavoproteins"/>
    <property type="match status" value="1"/>
</dbReference>
<evidence type="ECO:0000313" key="9">
    <source>
        <dbReference type="Proteomes" id="UP000265816"/>
    </source>
</evidence>
<dbReference type="EC" id="1.6.5.-" evidence="6"/>
<comment type="function">
    <text evidence="6">Also exhibits azoreductase activity. Catalyzes the reductive cleavage of the azo bond in aromatic azo compounds to the corresponding amines.</text>
</comment>
<dbReference type="PANTHER" id="PTHR43741:SF7">
    <property type="entry name" value="FMN-DEPENDENT NADH:QUINONE OXIDOREDUCTASE"/>
    <property type="match status" value="1"/>
</dbReference>
<comment type="catalytic activity">
    <reaction evidence="6">
        <text>2 a quinone + NADH + H(+) = 2 a 1,4-benzosemiquinone + NAD(+)</text>
        <dbReference type="Rhea" id="RHEA:65952"/>
        <dbReference type="ChEBI" id="CHEBI:15378"/>
        <dbReference type="ChEBI" id="CHEBI:57540"/>
        <dbReference type="ChEBI" id="CHEBI:57945"/>
        <dbReference type="ChEBI" id="CHEBI:132124"/>
        <dbReference type="ChEBI" id="CHEBI:134225"/>
    </reaction>
</comment>
<dbReference type="AlphaFoldDB" id="A0A398BDS2"/>
<evidence type="ECO:0000313" key="8">
    <source>
        <dbReference type="EMBL" id="RID88335.1"/>
    </source>
</evidence>
<dbReference type="GO" id="GO:0010181">
    <property type="term" value="F:FMN binding"/>
    <property type="evidence" value="ECO:0007669"/>
    <property type="project" value="UniProtKB-UniRule"/>
</dbReference>
<name>A0A398BDS2_9BACI</name>
<keyword evidence="1 6" id="KW-0285">Flavoprotein</keyword>
<dbReference type="EMBL" id="QWVT01000007">
    <property type="protein sequence ID" value="RID88335.1"/>
    <property type="molecule type" value="Genomic_DNA"/>
</dbReference>
<evidence type="ECO:0000256" key="2">
    <source>
        <dbReference type="ARBA" id="ARBA00022643"/>
    </source>
</evidence>
<keyword evidence="4 6" id="KW-0520">NAD</keyword>
<comment type="subunit">
    <text evidence="6">Homodimer.</text>
</comment>
<dbReference type="RefSeq" id="WP_119111253.1">
    <property type="nucleotide sequence ID" value="NZ_CBCSEO010000008.1"/>
</dbReference>
<dbReference type="Pfam" id="PF02525">
    <property type="entry name" value="Flavodoxin_2"/>
    <property type="match status" value="1"/>
</dbReference>
<evidence type="ECO:0000256" key="4">
    <source>
        <dbReference type="ARBA" id="ARBA00023027"/>
    </source>
</evidence>
<evidence type="ECO:0000256" key="5">
    <source>
        <dbReference type="ARBA" id="ARBA00048542"/>
    </source>
</evidence>
<evidence type="ECO:0000259" key="7">
    <source>
        <dbReference type="Pfam" id="PF02525"/>
    </source>
</evidence>
<protein>
    <recommendedName>
        <fullName evidence="6">FMN dependent NADH:quinone oxidoreductase</fullName>
        <ecNumber evidence="6">1.6.5.-</ecNumber>
    </recommendedName>
    <alternativeName>
        <fullName evidence="6">Azo-dye reductase</fullName>
    </alternativeName>
    <alternativeName>
        <fullName evidence="6">FMN-dependent NADH-azo compound oxidoreductase</fullName>
    </alternativeName>
    <alternativeName>
        <fullName evidence="6">FMN-dependent NADH-azoreductase</fullName>
        <ecNumber evidence="6">1.7.1.17</ecNumber>
    </alternativeName>
</protein>
<dbReference type="HAMAP" id="MF_01216">
    <property type="entry name" value="Azoreductase_type1"/>
    <property type="match status" value="1"/>
</dbReference>
<dbReference type="Proteomes" id="UP000265816">
    <property type="component" value="Unassembled WGS sequence"/>
</dbReference>
<proteinExistence type="inferred from homology"/>
<gene>
    <name evidence="6" type="primary">azoR</name>
    <name evidence="8" type="ORF">D1970_02240</name>
</gene>
<keyword evidence="3 6" id="KW-0560">Oxidoreductase</keyword>
<evidence type="ECO:0000256" key="3">
    <source>
        <dbReference type="ARBA" id="ARBA00023002"/>
    </source>
</evidence>
<dbReference type="GO" id="GO:0016652">
    <property type="term" value="F:oxidoreductase activity, acting on NAD(P)H as acceptor"/>
    <property type="evidence" value="ECO:0007669"/>
    <property type="project" value="UniProtKB-UniRule"/>
</dbReference>
<organism evidence="8 9">
    <name type="scientific">Mesobacillus zeae</name>
    <dbReference type="NCBI Taxonomy" id="1917180"/>
    <lineage>
        <taxon>Bacteria</taxon>
        <taxon>Bacillati</taxon>
        <taxon>Bacillota</taxon>
        <taxon>Bacilli</taxon>
        <taxon>Bacillales</taxon>
        <taxon>Bacillaceae</taxon>
        <taxon>Mesobacillus</taxon>
    </lineage>
</organism>
<dbReference type="PANTHER" id="PTHR43741">
    <property type="entry name" value="FMN-DEPENDENT NADH-AZOREDUCTASE 1"/>
    <property type="match status" value="1"/>
</dbReference>